<dbReference type="Proteomes" id="UP000499080">
    <property type="component" value="Unassembled WGS sequence"/>
</dbReference>
<evidence type="ECO:0000313" key="2">
    <source>
        <dbReference type="Proteomes" id="UP000499080"/>
    </source>
</evidence>
<feature type="non-terminal residue" evidence="1">
    <location>
        <position position="20"/>
    </location>
</feature>
<dbReference type="AlphaFoldDB" id="A0A4Y2RCQ8"/>
<accession>A0A4Y2RCQ8</accession>
<organism evidence="1 2">
    <name type="scientific">Araneus ventricosus</name>
    <name type="common">Orbweaver spider</name>
    <name type="synonym">Epeira ventricosa</name>
    <dbReference type="NCBI Taxonomy" id="182803"/>
    <lineage>
        <taxon>Eukaryota</taxon>
        <taxon>Metazoa</taxon>
        <taxon>Ecdysozoa</taxon>
        <taxon>Arthropoda</taxon>
        <taxon>Chelicerata</taxon>
        <taxon>Arachnida</taxon>
        <taxon>Araneae</taxon>
        <taxon>Araneomorphae</taxon>
        <taxon>Entelegynae</taxon>
        <taxon>Araneoidea</taxon>
        <taxon>Araneidae</taxon>
        <taxon>Araneus</taxon>
    </lineage>
</organism>
<protein>
    <submittedName>
        <fullName evidence="1">Uncharacterized protein</fullName>
    </submittedName>
</protein>
<evidence type="ECO:0000313" key="1">
    <source>
        <dbReference type="EMBL" id="GBN72605.1"/>
    </source>
</evidence>
<keyword evidence="2" id="KW-1185">Reference proteome</keyword>
<gene>
    <name evidence="1" type="ORF">AVEN_95485_1</name>
</gene>
<reference evidence="1 2" key="1">
    <citation type="journal article" date="2019" name="Sci. Rep.">
        <title>Orb-weaving spider Araneus ventricosus genome elucidates the spidroin gene catalogue.</title>
        <authorList>
            <person name="Kono N."/>
            <person name="Nakamura H."/>
            <person name="Ohtoshi R."/>
            <person name="Moran D.A.P."/>
            <person name="Shinohara A."/>
            <person name="Yoshida Y."/>
            <person name="Fujiwara M."/>
            <person name="Mori M."/>
            <person name="Tomita M."/>
            <person name="Arakawa K."/>
        </authorList>
    </citation>
    <scope>NUCLEOTIDE SEQUENCE [LARGE SCALE GENOMIC DNA]</scope>
</reference>
<name>A0A4Y2RCQ8_ARAVE</name>
<sequence>MTLRSYLHNVASKFKPEAED</sequence>
<dbReference type="EMBL" id="BGPR01016331">
    <property type="protein sequence ID" value="GBN72605.1"/>
    <property type="molecule type" value="Genomic_DNA"/>
</dbReference>
<proteinExistence type="predicted"/>
<comment type="caution">
    <text evidence="1">The sequence shown here is derived from an EMBL/GenBank/DDBJ whole genome shotgun (WGS) entry which is preliminary data.</text>
</comment>